<evidence type="ECO:0000256" key="5">
    <source>
        <dbReference type="ARBA" id="ARBA00022857"/>
    </source>
</evidence>
<comment type="catalytic activity">
    <reaction evidence="1">
        <text>a (3R)-hydroxyacyl-[ACP] = a (2E)-enoyl-[ACP] + H2O</text>
        <dbReference type="Rhea" id="RHEA:13097"/>
        <dbReference type="Rhea" id="RHEA-COMP:9925"/>
        <dbReference type="Rhea" id="RHEA-COMP:9945"/>
        <dbReference type="ChEBI" id="CHEBI:15377"/>
        <dbReference type="ChEBI" id="CHEBI:78784"/>
        <dbReference type="ChEBI" id="CHEBI:78827"/>
        <dbReference type="EC" id="4.2.1.59"/>
    </reaction>
</comment>
<evidence type="ECO:0000256" key="1">
    <source>
        <dbReference type="ARBA" id="ARBA00001055"/>
    </source>
</evidence>
<comment type="catalytic activity">
    <reaction evidence="12">
        <text>holo-[ACP] + malonyl-CoA = malonyl-[ACP] + CoA</text>
        <dbReference type="Rhea" id="RHEA:41792"/>
        <dbReference type="Rhea" id="RHEA-COMP:9623"/>
        <dbReference type="Rhea" id="RHEA-COMP:9685"/>
        <dbReference type="ChEBI" id="CHEBI:57287"/>
        <dbReference type="ChEBI" id="CHEBI:57384"/>
        <dbReference type="ChEBI" id="CHEBI:64479"/>
        <dbReference type="ChEBI" id="CHEBI:78449"/>
        <dbReference type="EC" id="2.3.1.39"/>
    </reaction>
</comment>
<evidence type="ECO:0000256" key="12">
    <source>
        <dbReference type="ARBA" id="ARBA00048462"/>
    </source>
</evidence>
<dbReference type="InterPro" id="IPR014043">
    <property type="entry name" value="Acyl_transferase_dom"/>
</dbReference>
<dbReference type="SUPFAM" id="SSF54637">
    <property type="entry name" value="Thioesterase/thiol ester dehydrase-isomerase"/>
    <property type="match status" value="2"/>
</dbReference>
<keyword evidence="8" id="KW-0456">Lyase</keyword>
<name>A0A319E4S9_9EURO</name>
<dbReference type="GeneID" id="37135645"/>
<dbReference type="OrthoDB" id="4251012at2759"/>
<keyword evidence="5 16" id="KW-0521">NADP</keyword>
<dbReference type="Pfam" id="PF13452">
    <property type="entry name" value="FAS1_DH_region"/>
    <property type="match status" value="1"/>
</dbReference>
<dbReference type="GO" id="GO:0004318">
    <property type="term" value="F:enoyl-[acyl-carrier-protein] reductase (NADH) activity"/>
    <property type="evidence" value="ECO:0007669"/>
    <property type="project" value="UniProtKB-UniRule"/>
</dbReference>
<sequence>MGSPSPKSLPREDIEIAFLRSQASLKKSSLFNDRFATTLDSLSARPLDELSLTEKVQSLASFVREVLDSADQVHEDGPQDILRKSLRVFNKHLFQDEDIHSVLASLPLEPEEKFQIIKTYYQAISVTQFVSPKWSSSLLSDALGRRANIVTVFNGQGVEGYFDELQHLFDTYPGQLAEPLFSLSKQLKGLAADSRAQDMYPHGLDVIGWLEKPEARPSVDYLISAPVSQPLIGLVQVLNYYITCKILNKSPGEFARHLSGAAGHSQGIVVAALLATAVSWPTFLEAARTAIQVLFWIGCRSQQCYPPSSIPPSLVDQAERLSPMLSIKGASREQLLQHLAEHNKYLPASQQAALALLNGRQQFVVAGDPLSLYALANKVRTASNNSGSTGQANTTRVPFSQRPPSITARFLPISVPFHTRLLEDAASQIVEDLSAVHVSGTSLLFPVFRTDNGADLREYDNLIPELVHMVVCGTVDWGKATRFPSVTHFLDFGPGRETGIGAFLASAKAGTATRIILSTTLSGPSKALGYMPELMSRKGSVVYNTSWEQEYAPRLVRVGDEILVDTRFSRIIGLPPVMVAGMTPTTVSPEFVAEVMNANYHVEFAGGGYHNAEGMRTALQQLMQSIPAGRGITCNLIYANPRAMGWQIALLGQLRREGVPITGLTIGAGVPSTEIASEYIRDLGLSHIAFKPGSKDAIDSVLRIAEANPTFPILLQWTGGRGGGHHSYEDFHEPILDRYAQIRAYSNIILVAGSGFGGSDDTYPYLTGAWSKELGHAAMPFDGILVGSRVMTAKEACTSSAVKQAIVNTPGVPDAQWEQTYKRAAGGVITVKSEMGEPIHKLATRGVLLWAELDKEVFSLPAPQQIQELQKRKASIIQRLNADYAKVWFGVDAQGQPVEIAAMTYAEVLRRAVDLLYLKSQQTWIDPSYRSFAADLVRCVESRMSARQPRPRAVLQHETQLDRPEAFLVDFLAAYPRALHDVLVRDDENQLAMLYKQPGRKPLPFIIALDESFEYWFKKDSLWQAERLEAVMDQDVGRICVLHGPVAAQFTTIADEPVKQILDNIHKPHVQALLKRHYAGNEGRVPKLDYLYSAGALPSTISLAEVANVHHSRSYDPPTLAYDLDAHAEDLPAEEQWLDLLGGTKPSWRKALLTLPEIAQGRRLAKSPIRGLFVPRAGLSVRIMYPDRPEKTVILMRQSTKTKEKDEATIEIRALSASDIMLTLRAPVTGGNLPVDLVFYFTYEPSCGRNPIHEVMETRNQRISSFYESLWVGNAQQQQSDDIVLVTREAILDFTKAIDNRNSAYSGKTKGKLLAPLDMAIVVAWKPLMRCLFTDAAVNGDILQLLHLKNDFKVLDDASPIREGDVLSSTAEVESIRIRPESGKVVRVRATISRQGTPIISVGSEFILQGRYEDYHHTVETNKEEQVYQLPLQGRRDVVLLASKPWFQIAAGASLDDHLDEELTFRLRSSYRFRDAQAYSQIETCGTVSCTVGTGEVTIGTVIFKSNSHFKNPVLDFLSRRGQASTEVKELPTPVPLAADLRLAMPQSSNQYAAASGDSNPIHLSRAFAQYAGHEGRVVHGMQTSGFVRGLVELHAAENDPSRMKSWSASFKGKVNPGETLLVDMNHTGMTHGRQIIVATARSAETGVEVFRATAEMAQKPGAYLFTGQGSQKPGMGMDLYETSAAARHVWDTAERFFVNTYGVSILEIVRNNPKEYTVHFGGRRGKAIRDNYIDLDFEVVNAQGEIEAVRAFSEITPTTRFFTYTSTGGLLHETIFTQPSLVLMELARIEDMRAHGLINEDSCYAGHSLGEYSALAAMGEIFTLEGVTATVFYRGLTMQKSIELDHSGRDYSMVAANPSRVSKNLKESDLCDIVKAVEGATGGLCEIVNFNVKSTQYVCAGDLRSLDCLAGVLDHLVAHPKLLASMDTLKAAIPDIIQSCLAQTDIKRTPRELQRAKATIPLKVNVPFHSSLLRPGVDTFRRSLSKAISEHMVRPEKLVGKYIPNLTARPFELSKSYFEQVLAISESPRVREILENWDQVAPVAVC</sequence>
<dbReference type="RefSeq" id="XP_025496292.1">
    <property type="nucleotide sequence ID" value="XM_025632904.1"/>
</dbReference>
<proteinExistence type="inferred from homology"/>
<comment type="catalytic activity">
    <reaction evidence="15">
        <text>holo-[ACP] + acetyl-CoA = acetyl-[ACP] + CoA</text>
        <dbReference type="Rhea" id="RHEA:41788"/>
        <dbReference type="Rhea" id="RHEA-COMP:9621"/>
        <dbReference type="Rhea" id="RHEA-COMP:9685"/>
        <dbReference type="ChEBI" id="CHEBI:57287"/>
        <dbReference type="ChEBI" id="CHEBI:57288"/>
        <dbReference type="ChEBI" id="CHEBI:64479"/>
        <dbReference type="ChEBI" id="CHEBI:78446"/>
        <dbReference type="EC" id="2.3.1.38"/>
    </reaction>
</comment>
<evidence type="ECO:0000256" key="16">
    <source>
        <dbReference type="PIRNR" id="PIRNR005562"/>
    </source>
</evidence>
<dbReference type="VEuPathDB" id="FungiDB:BO82DRAFT_326154"/>
<dbReference type="GO" id="GO:0004314">
    <property type="term" value="F:[acyl-carrier-protein] S-malonyltransferase activity"/>
    <property type="evidence" value="ECO:0007669"/>
    <property type="project" value="UniProtKB-EC"/>
</dbReference>
<dbReference type="GO" id="GO:0004321">
    <property type="term" value="F:fatty-acyl-CoA synthase activity"/>
    <property type="evidence" value="ECO:0007669"/>
    <property type="project" value="UniProtKB-EC"/>
</dbReference>
<dbReference type="GO" id="GO:0006633">
    <property type="term" value="P:fatty acid biosynthetic process"/>
    <property type="evidence" value="ECO:0007669"/>
    <property type="project" value="InterPro"/>
</dbReference>
<dbReference type="InterPro" id="IPR050830">
    <property type="entry name" value="Fungal_FAS"/>
</dbReference>
<reference evidence="19 20" key="1">
    <citation type="submission" date="2016-12" db="EMBL/GenBank/DDBJ databases">
        <title>The genomes of Aspergillus section Nigri reveals drivers in fungal speciation.</title>
        <authorList>
            <consortium name="DOE Joint Genome Institute"/>
            <person name="Vesth T.C."/>
            <person name="Nybo J."/>
            <person name="Theobald S."/>
            <person name="Brandl J."/>
            <person name="Frisvad J.C."/>
            <person name="Nielsen K.F."/>
            <person name="Lyhne E.K."/>
            <person name="Kogle M.E."/>
            <person name="Kuo A."/>
            <person name="Riley R."/>
            <person name="Clum A."/>
            <person name="Nolan M."/>
            <person name="Lipzen A."/>
            <person name="Salamov A."/>
            <person name="Henrissat B."/>
            <person name="Wiebenga A."/>
            <person name="De Vries R.P."/>
            <person name="Grigoriev I.V."/>
            <person name="Mortensen U.H."/>
            <person name="Andersen M.R."/>
            <person name="Baker S.E."/>
        </authorList>
    </citation>
    <scope>NUCLEOTIDE SEQUENCE [LARGE SCALE GENOMIC DNA]</scope>
    <source>
        <strain evidence="19 20">CBS 121591</strain>
    </source>
</reference>
<dbReference type="InterPro" id="IPR029069">
    <property type="entry name" value="HotDog_dom_sf"/>
</dbReference>
<keyword evidence="6 16" id="KW-0560">Oxidoreductase</keyword>
<dbReference type="InterPro" id="IPR032088">
    <property type="entry name" value="SAT"/>
</dbReference>
<dbReference type="Proteomes" id="UP000248340">
    <property type="component" value="Unassembled WGS sequence"/>
</dbReference>
<dbReference type="GO" id="GO:0016297">
    <property type="term" value="F:fatty acyl-[ACP] hydrolase activity"/>
    <property type="evidence" value="ECO:0007669"/>
    <property type="project" value="UniProtKB-EC"/>
</dbReference>
<dbReference type="PANTHER" id="PTHR10982">
    <property type="entry name" value="MALONYL COA-ACYL CARRIER PROTEIN TRANSACYLASE"/>
    <property type="match status" value="1"/>
</dbReference>
<dbReference type="Gene3D" id="3.40.366.10">
    <property type="entry name" value="Malonyl-Coenzyme A Acyl Carrier Protein, domain 2"/>
    <property type="match status" value="3"/>
</dbReference>
<feature type="domain" description="Malonyl-CoA:ACP transacylase (MAT)" evidence="18">
    <location>
        <begin position="1665"/>
        <end position="2047"/>
    </location>
</feature>
<dbReference type="STRING" id="1448315.A0A319E4S9"/>
<dbReference type="Gene3D" id="6.20.240.10">
    <property type="match status" value="1"/>
</dbReference>
<comment type="catalytic activity">
    <reaction evidence="13">
        <text>(9Z)-octadecenoyl-[ACP] + H2O = (9Z)-octadecenoate + holo-[ACP] + H(+)</text>
        <dbReference type="Rhea" id="RHEA:15057"/>
        <dbReference type="Rhea" id="RHEA-COMP:9685"/>
        <dbReference type="Rhea" id="RHEA-COMP:9924"/>
        <dbReference type="ChEBI" id="CHEBI:15377"/>
        <dbReference type="ChEBI" id="CHEBI:15378"/>
        <dbReference type="ChEBI" id="CHEBI:30823"/>
        <dbReference type="ChEBI" id="CHEBI:64479"/>
        <dbReference type="ChEBI" id="CHEBI:78783"/>
        <dbReference type="EC" id="3.1.2.14"/>
    </reaction>
</comment>
<keyword evidence="20" id="KW-1185">Reference proteome</keyword>
<dbReference type="Pfam" id="PF08354">
    <property type="entry name" value="Fas1-AflB-like_hel"/>
    <property type="match status" value="1"/>
</dbReference>
<dbReference type="InterPro" id="IPR016035">
    <property type="entry name" value="Acyl_Trfase/lysoPLipase"/>
</dbReference>
<dbReference type="InterPro" id="IPR041099">
    <property type="entry name" value="FAS1_N"/>
</dbReference>
<comment type="catalytic activity">
    <reaction evidence="11">
        <text>acetyl-CoA + n malonyl-CoA + 2n NADPH + 4n H(+) = a long-chain-acyl-CoA + n CoA + n CO2 + 2n NADP(+).</text>
        <dbReference type="EC" id="2.3.1.86"/>
    </reaction>
</comment>
<evidence type="ECO:0000256" key="7">
    <source>
        <dbReference type="ARBA" id="ARBA00023027"/>
    </source>
</evidence>
<evidence type="ECO:0000256" key="9">
    <source>
        <dbReference type="ARBA" id="ARBA00023268"/>
    </source>
</evidence>
<evidence type="ECO:0000313" key="20">
    <source>
        <dbReference type="Proteomes" id="UP000248340"/>
    </source>
</evidence>
<dbReference type="SMART" id="SM00827">
    <property type="entry name" value="PKS_AT"/>
    <property type="match status" value="1"/>
</dbReference>
<comment type="catalytic activity">
    <reaction evidence="14">
        <text>a 2,3-saturated acyl-[ACP] + NAD(+) = a (2E)-enoyl-[ACP] + NADH + H(+)</text>
        <dbReference type="Rhea" id="RHEA:10240"/>
        <dbReference type="Rhea" id="RHEA-COMP:9925"/>
        <dbReference type="Rhea" id="RHEA-COMP:9926"/>
        <dbReference type="ChEBI" id="CHEBI:15378"/>
        <dbReference type="ChEBI" id="CHEBI:57540"/>
        <dbReference type="ChEBI" id="CHEBI:57945"/>
        <dbReference type="ChEBI" id="CHEBI:78784"/>
        <dbReference type="ChEBI" id="CHEBI:78785"/>
        <dbReference type="EC" id="1.3.1.9"/>
    </reaction>
</comment>
<dbReference type="InterPro" id="IPR013565">
    <property type="entry name" value="Fas1/AflB-like_central"/>
</dbReference>
<dbReference type="PRINTS" id="PR01483">
    <property type="entry name" value="FASYNTHASE"/>
</dbReference>
<dbReference type="Gene3D" id="1.20.1050.120">
    <property type="match status" value="1"/>
</dbReference>
<dbReference type="InterPro" id="IPR040883">
    <property type="entry name" value="FAS_meander"/>
</dbReference>
<dbReference type="SUPFAM" id="SSF51412">
    <property type="entry name" value="Inosine monophosphate dehydrogenase (IMPDH)"/>
    <property type="match status" value="1"/>
</dbReference>
<keyword evidence="7 16" id="KW-0520">NAD</keyword>
<evidence type="ECO:0000256" key="3">
    <source>
        <dbReference type="ARBA" id="ARBA00022679"/>
    </source>
</evidence>
<dbReference type="Gene3D" id="3.10.129.10">
    <property type="entry name" value="Hotdog Thioesterase"/>
    <property type="match status" value="1"/>
</dbReference>
<dbReference type="InterPro" id="IPR002539">
    <property type="entry name" value="MaoC-like_dom"/>
</dbReference>
<dbReference type="Pfam" id="PF00698">
    <property type="entry name" value="Acyl_transf_1"/>
    <property type="match status" value="1"/>
</dbReference>
<dbReference type="InterPro" id="IPR001227">
    <property type="entry name" value="Ac_transferase_dom_sf"/>
</dbReference>
<dbReference type="Pfam" id="PF01575">
    <property type="entry name" value="MaoC_dehydratas"/>
    <property type="match status" value="1"/>
</dbReference>
<comment type="similarity">
    <text evidence="2 16">Belongs to the fungal fatty acid synthetase subunit beta family.</text>
</comment>
<dbReference type="Gene3D" id="1.20.930.70">
    <property type="match status" value="1"/>
</dbReference>
<protein>
    <submittedName>
        <fullName evidence="19">Fatty acid synthase beta subunit</fullName>
    </submittedName>
</protein>
<evidence type="ECO:0000256" key="6">
    <source>
        <dbReference type="ARBA" id="ARBA00023002"/>
    </source>
</evidence>
<dbReference type="Pfam" id="PF17951">
    <property type="entry name" value="FAS_meander"/>
    <property type="match status" value="1"/>
</dbReference>
<dbReference type="Gene3D" id="3.20.20.70">
    <property type="entry name" value="Aldolase class I"/>
    <property type="match status" value="2"/>
</dbReference>
<dbReference type="GO" id="GO:0019171">
    <property type="term" value="F:(3R)-hydroxyacyl-[acyl-carrier-protein] dehydratase activity"/>
    <property type="evidence" value="ECO:0007669"/>
    <property type="project" value="UniProtKB-EC"/>
</dbReference>
<feature type="active site" description="For malonyltransferase activity" evidence="17">
    <location>
        <position position="1809"/>
    </location>
</feature>
<dbReference type="EMBL" id="KZ821677">
    <property type="protein sequence ID" value="PYH86092.1"/>
    <property type="molecule type" value="Genomic_DNA"/>
</dbReference>
<keyword evidence="3 16" id="KW-0808">Transferase</keyword>
<dbReference type="Pfam" id="PF17828">
    <property type="entry name" value="FAS_N"/>
    <property type="match status" value="1"/>
</dbReference>
<evidence type="ECO:0000256" key="10">
    <source>
        <dbReference type="ARBA" id="ARBA00033756"/>
    </source>
</evidence>
<dbReference type="GO" id="GO:0004313">
    <property type="term" value="F:[acyl-carrier-protein] S-acetyltransferase activity"/>
    <property type="evidence" value="ECO:0007669"/>
    <property type="project" value="UniProtKB-EC"/>
</dbReference>
<evidence type="ECO:0000256" key="8">
    <source>
        <dbReference type="ARBA" id="ARBA00023239"/>
    </source>
</evidence>
<evidence type="ECO:0000256" key="17">
    <source>
        <dbReference type="PIRSR" id="PIRSR005562-1"/>
    </source>
</evidence>
<dbReference type="Gene3D" id="3.30.1120.100">
    <property type="match status" value="1"/>
</dbReference>
<dbReference type="InterPro" id="IPR016452">
    <property type="entry name" value="Fas1/AflB-like"/>
</dbReference>
<dbReference type="Gene3D" id="3.30.70.3330">
    <property type="match status" value="1"/>
</dbReference>
<evidence type="ECO:0000256" key="15">
    <source>
        <dbReference type="ARBA" id="ARBA00048835"/>
    </source>
</evidence>
<evidence type="ECO:0000256" key="2">
    <source>
        <dbReference type="ARBA" id="ARBA00010009"/>
    </source>
</evidence>
<feature type="active site" description="For acetyltransferase activity" evidence="17">
    <location>
        <position position="265"/>
    </location>
</feature>
<evidence type="ECO:0000256" key="4">
    <source>
        <dbReference type="ARBA" id="ARBA00022801"/>
    </source>
</evidence>
<keyword evidence="9" id="KW-0511">Multifunctional enzyme</keyword>
<accession>A0A319E4S9</accession>
<evidence type="ECO:0000259" key="18">
    <source>
        <dbReference type="SMART" id="SM00827"/>
    </source>
</evidence>
<dbReference type="Pfam" id="PF22235">
    <property type="entry name" value="FAS1_thioest_ins"/>
    <property type="match status" value="1"/>
</dbReference>
<evidence type="ECO:0000256" key="14">
    <source>
        <dbReference type="ARBA" id="ARBA00048572"/>
    </source>
</evidence>
<evidence type="ECO:0000313" key="19">
    <source>
        <dbReference type="EMBL" id="PYH86092.1"/>
    </source>
</evidence>
<dbReference type="FunFam" id="3.30.70.3330:FF:000001">
    <property type="entry name" value="Fatty acid synthase subunit beta dehydratase"/>
    <property type="match status" value="1"/>
</dbReference>
<dbReference type="CDD" id="cd03447">
    <property type="entry name" value="FAS_MaoC"/>
    <property type="match status" value="1"/>
</dbReference>
<dbReference type="FunFam" id="3.20.20.70:FF:000078">
    <property type="entry name" value="Fatty acid synthase beta subunit dehydratase"/>
    <property type="match status" value="1"/>
</dbReference>
<gene>
    <name evidence="19" type="ORF">BO82DRAFT_326154</name>
</gene>
<dbReference type="InterPro" id="IPR039569">
    <property type="entry name" value="FAS1-like_DH_region"/>
</dbReference>
<comment type="subunit">
    <text evidence="10">[Alpha(6)beta(6)] hexamers of two multifunctional subunits (alpha and beta).</text>
</comment>
<dbReference type="InterPro" id="IPR013785">
    <property type="entry name" value="Aldolase_TIM"/>
</dbReference>
<evidence type="ECO:0000256" key="11">
    <source>
        <dbReference type="ARBA" id="ARBA00048237"/>
    </source>
</evidence>
<dbReference type="Pfam" id="PF16073">
    <property type="entry name" value="SAT"/>
    <property type="match status" value="1"/>
</dbReference>
<dbReference type="Gene3D" id="2.40.128.700">
    <property type="match status" value="1"/>
</dbReference>
<dbReference type="InterPro" id="IPR003965">
    <property type="entry name" value="Fatty_acid_synthase"/>
</dbReference>
<dbReference type="FunFam" id="3.40.366.10:FF:000006">
    <property type="entry name" value="Fatty acid synthase beta subunit dehydratase"/>
    <property type="match status" value="1"/>
</dbReference>
<dbReference type="GO" id="GO:0005835">
    <property type="term" value="C:fatty acid synthase complex"/>
    <property type="evidence" value="ECO:0007669"/>
    <property type="project" value="UniProtKB-UniRule"/>
</dbReference>
<dbReference type="PANTHER" id="PTHR10982:SF21">
    <property type="entry name" value="FATTY ACID SYNTHASE SUBUNIT BETA"/>
    <property type="match status" value="1"/>
</dbReference>
<dbReference type="SUPFAM" id="SSF52151">
    <property type="entry name" value="FabD/lysophospholipase-like"/>
    <property type="match status" value="2"/>
</dbReference>
<dbReference type="GO" id="GO:0004312">
    <property type="term" value="F:fatty acid synthase activity"/>
    <property type="evidence" value="ECO:0007669"/>
    <property type="project" value="InterPro"/>
</dbReference>
<keyword evidence="4 16" id="KW-0378">Hydrolase</keyword>
<dbReference type="Gene3D" id="6.10.60.10">
    <property type="match status" value="1"/>
</dbReference>
<organism evidence="19 20">
    <name type="scientific">Aspergillus uvarum CBS 121591</name>
    <dbReference type="NCBI Taxonomy" id="1448315"/>
    <lineage>
        <taxon>Eukaryota</taxon>
        <taxon>Fungi</taxon>
        <taxon>Dikarya</taxon>
        <taxon>Ascomycota</taxon>
        <taxon>Pezizomycotina</taxon>
        <taxon>Eurotiomycetes</taxon>
        <taxon>Eurotiomycetidae</taxon>
        <taxon>Eurotiales</taxon>
        <taxon>Aspergillaceae</taxon>
        <taxon>Aspergillus</taxon>
        <taxon>Aspergillus subgen. Circumdati</taxon>
    </lineage>
</organism>
<dbReference type="PIRSF" id="PIRSF005562">
    <property type="entry name" value="FAS_yeast_beta"/>
    <property type="match status" value="1"/>
</dbReference>
<evidence type="ECO:0000256" key="13">
    <source>
        <dbReference type="ARBA" id="ARBA00048536"/>
    </source>
</evidence>